<dbReference type="InterPro" id="IPR010505">
    <property type="entry name" value="MoaA_twitch"/>
</dbReference>
<dbReference type="Proteomes" id="UP000192596">
    <property type="component" value="Unassembled WGS sequence"/>
</dbReference>
<comment type="similarity">
    <text evidence="5">In the N-terminal section; belongs to the radical SAM superfamily. MoaA family.</text>
</comment>
<keyword evidence="8" id="KW-0479">Metal-binding</keyword>
<keyword evidence="14" id="KW-0501">Molybdenum cofactor biosynthesis</keyword>
<accession>A0A1V8T3C6</accession>
<keyword evidence="11" id="KW-0411">Iron-sulfur</keyword>
<dbReference type="AlphaFoldDB" id="A0A1V8T3C6"/>
<dbReference type="SMART" id="SM00729">
    <property type="entry name" value="Elp3"/>
    <property type="match status" value="1"/>
</dbReference>
<evidence type="ECO:0000256" key="1">
    <source>
        <dbReference type="ARBA" id="ARBA00001637"/>
    </source>
</evidence>
<dbReference type="SFLD" id="SFLDG01067">
    <property type="entry name" value="SPASM/twitch_domain_containing"/>
    <property type="match status" value="1"/>
</dbReference>
<evidence type="ECO:0000256" key="8">
    <source>
        <dbReference type="ARBA" id="ARBA00022723"/>
    </source>
</evidence>
<comment type="catalytic activity">
    <reaction evidence="16">
        <text>GTP + AH2 + S-adenosyl-L-methionine = (8S)-3',8-cyclo-7,8-dihydroguanosine 5'-triphosphate + 5'-deoxyadenosine + L-methionine + A + H(+)</text>
        <dbReference type="Rhea" id="RHEA:49576"/>
        <dbReference type="ChEBI" id="CHEBI:13193"/>
        <dbReference type="ChEBI" id="CHEBI:15378"/>
        <dbReference type="ChEBI" id="CHEBI:17319"/>
        <dbReference type="ChEBI" id="CHEBI:17499"/>
        <dbReference type="ChEBI" id="CHEBI:37565"/>
        <dbReference type="ChEBI" id="CHEBI:57844"/>
        <dbReference type="ChEBI" id="CHEBI:59789"/>
        <dbReference type="ChEBI" id="CHEBI:131766"/>
        <dbReference type="EC" id="4.1.99.22"/>
    </reaction>
</comment>
<dbReference type="SFLD" id="SFLDG01383">
    <property type="entry name" value="cyclic_pyranopterin_phosphate"/>
    <property type="match status" value="1"/>
</dbReference>
<dbReference type="InterPro" id="IPR013483">
    <property type="entry name" value="MoaA"/>
</dbReference>
<dbReference type="PROSITE" id="PS01305">
    <property type="entry name" value="MOAA_NIFB_PQQE"/>
    <property type="match status" value="1"/>
</dbReference>
<dbReference type="Pfam" id="PF01967">
    <property type="entry name" value="MoaC"/>
    <property type="match status" value="1"/>
</dbReference>
<evidence type="ECO:0000256" key="13">
    <source>
        <dbReference type="ARBA" id="ARBA00023134"/>
    </source>
</evidence>
<keyword evidence="10" id="KW-0408">Iron</keyword>
<evidence type="ECO:0000256" key="11">
    <source>
        <dbReference type="ARBA" id="ARBA00023014"/>
    </source>
</evidence>
<dbReference type="CDD" id="cd21117">
    <property type="entry name" value="Twitch_MoaA"/>
    <property type="match status" value="1"/>
</dbReference>
<dbReference type="InterPro" id="IPR036522">
    <property type="entry name" value="MoaC_sf"/>
</dbReference>
<keyword evidence="15" id="KW-0456">Lyase</keyword>
<dbReference type="GO" id="GO:0051539">
    <property type="term" value="F:4 iron, 4 sulfur cluster binding"/>
    <property type="evidence" value="ECO:0007669"/>
    <property type="project" value="UniProtKB-KW"/>
</dbReference>
<keyword evidence="9" id="KW-0547">Nucleotide-binding</keyword>
<dbReference type="NCBIfam" id="TIGR00581">
    <property type="entry name" value="moaC"/>
    <property type="match status" value="1"/>
</dbReference>
<evidence type="ECO:0000256" key="14">
    <source>
        <dbReference type="ARBA" id="ARBA00023150"/>
    </source>
</evidence>
<dbReference type="SFLD" id="SFLDS00029">
    <property type="entry name" value="Radical_SAM"/>
    <property type="match status" value="1"/>
</dbReference>
<reference evidence="20" key="1">
    <citation type="submission" date="2017-03" db="EMBL/GenBank/DDBJ databases">
        <title>Genomes of endolithic fungi from Antarctica.</title>
        <authorList>
            <person name="Coleine C."/>
            <person name="Masonjones S."/>
            <person name="Stajich J.E."/>
        </authorList>
    </citation>
    <scope>NUCLEOTIDE SEQUENCE [LARGE SCALE GENOMIC DNA]</scope>
    <source>
        <strain evidence="20">CCFEE 5527</strain>
    </source>
</reference>
<dbReference type="InterPro" id="IPR050105">
    <property type="entry name" value="MoCo_biosynth_MoaA/MoaC"/>
</dbReference>
<keyword evidence="20" id="KW-1185">Reference proteome</keyword>
<sequence>MALPVRSVPKALSPRLLRPGVLKPTTTWQARQIATAAAVEPVEAPPYLPYDIPLPRSGRAAAIREAKPFSDFLTDTHARQHDYLRISLTERCNLRCLYCMPEEGIDLSPNRDLLTTAEIVYLSALFVNQGVTKIRLTGGEPTVRKDIVPLMHQIGALRKDGLKELALTTNGISLHRKLDEMLKAGLTGVNISLDTLDPFQFQLLTRRQGFAAVMKSIDRVKEMNRLGAGIKLKINCVVMRGLTDHQILPFVEMTENEEVEVRFIEYMPFGGNKWSQNKMVSYADMLDIIRAKYPEFERLKDRKSDTSKTWQVPGFVGKVGFITSMTQDFCGSCNRLRITSDGNLKVCLHGEAEVSLRDVLRNNNAGNPMDGEAFEAVREIEMARTTSTGAPGGDSWMSKERELLELIGAAVKRKKESHADMGDLENMKNRPMILIGGPDALFIDNKMGSVSSRLGKEAVDSIRPVSGANNKLPLRVPAPERIVGPPARSVEAATARPGSAPTAYALPDGKKSMNKLLRRANGKRLDGRERRAVYRRIERIGSPKHSGVLRSAELEGDRKPNPFTQELQSAVRSGVEIADAGDNAWGFSLDDLSTIDSFTDPNTQSASQSNPSPTGRYSRPSASSASSPLTPPPDLTHLTSTGEAHMVSVSAKPATNRTAIALSTIHLASPQTYNLLITHSAKKGDVLATARIAGIMAAKRTSELIPLCHPLLISKVEVLLTPLPPGTRSGLMERNERGVVVVQARVDCTGPTGVEMEALTAVSVAGLTVYDMLKAVDRGMRVEETRVVYKSGGKSGVFVDEEWLEENGAGYLREQGLVLPER</sequence>
<evidence type="ECO:0000256" key="3">
    <source>
        <dbReference type="ARBA" id="ARBA00005046"/>
    </source>
</evidence>
<dbReference type="InterPro" id="IPR047594">
    <property type="entry name" value="MoaC_bact/euk"/>
</dbReference>
<comment type="caution">
    <text evidence="19">The sequence shown here is derived from an EMBL/GenBank/DDBJ whole genome shotgun (WGS) entry which is preliminary data.</text>
</comment>
<evidence type="ECO:0000256" key="9">
    <source>
        <dbReference type="ARBA" id="ARBA00022741"/>
    </source>
</evidence>
<name>A0A1V8T3C6_9PEZI</name>
<dbReference type="GO" id="GO:0061798">
    <property type="term" value="F:GTP 3',8'-cyclase activity"/>
    <property type="evidence" value="ECO:0007669"/>
    <property type="project" value="UniProtKB-EC"/>
</dbReference>
<dbReference type="EMBL" id="NAJO01000018">
    <property type="protein sequence ID" value="OQO05917.1"/>
    <property type="molecule type" value="Genomic_DNA"/>
</dbReference>
<keyword evidence="12" id="KW-0496">Mitochondrion</keyword>
<dbReference type="OrthoDB" id="429626at2759"/>
<dbReference type="GO" id="GO:0005525">
    <property type="term" value="F:GTP binding"/>
    <property type="evidence" value="ECO:0007669"/>
    <property type="project" value="UniProtKB-KW"/>
</dbReference>
<gene>
    <name evidence="19" type="ORF">B0A48_10013</name>
</gene>
<feature type="compositionally biased region" description="Polar residues" evidence="17">
    <location>
        <begin position="596"/>
        <end position="615"/>
    </location>
</feature>
<dbReference type="InterPro" id="IPR000385">
    <property type="entry name" value="MoaA_NifB_PqqE_Fe-S-bd_CS"/>
</dbReference>
<evidence type="ECO:0000256" key="15">
    <source>
        <dbReference type="ARBA" id="ARBA00023239"/>
    </source>
</evidence>
<evidence type="ECO:0000256" key="7">
    <source>
        <dbReference type="ARBA" id="ARBA00022691"/>
    </source>
</evidence>
<comment type="cofactor">
    <cofactor evidence="2">
        <name>[4Fe-4S] cluster</name>
        <dbReference type="ChEBI" id="CHEBI:49883"/>
    </cofactor>
</comment>
<feature type="domain" description="Radical SAM core" evidence="18">
    <location>
        <begin position="76"/>
        <end position="304"/>
    </location>
</feature>
<evidence type="ECO:0000256" key="5">
    <source>
        <dbReference type="ARBA" id="ARBA00009862"/>
    </source>
</evidence>
<dbReference type="InterPro" id="IPR058240">
    <property type="entry name" value="rSAM_sf"/>
</dbReference>
<evidence type="ECO:0000256" key="12">
    <source>
        <dbReference type="ARBA" id="ARBA00023128"/>
    </source>
</evidence>
<comment type="pathway">
    <text evidence="3">Cofactor biosynthesis; molybdopterin biosynthesis.</text>
</comment>
<evidence type="ECO:0000256" key="10">
    <source>
        <dbReference type="ARBA" id="ARBA00023004"/>
    </source>
</evidence>
<dbReference type="Gene3D" id="3.30.70.640">
    <property type="entry name" value="Molybdopterin cofactor biosynthesis C (MoaC) domain"/>
    <property type="match status" value="1"/>
</dbReference>
<dbReference type="GO" id="GO:0046872">
    <property type="term" value="F:metal ion binding"/>
    <property type="evidence" value="ECO:0007669"/>
    <property type="project" value="UniProtKB-KW"/>
</dbReference>
<dbReference type="InterPro" id="IPR002820">
    <property type="entry name" value="Mopterin_CF_biosynth-C_dom"/>
</dbReference>
<dbReference type="NCBIfam" id="NF006870">
    <property type="entry name" value="PRK09364.1"/>
    <property type="match status" value="1"/>
</dbReference>
<proteinExistence type="inferred from homology"/>
<keyword evidence="13" id="KW-0342">GTP-binding</keyword>
<dbReference type="SFLD" id="SFLDG01386">
    <property type="entry name" value="main_SPASM_domain-containing"/>
    <property type="match status" value="1"/>
</dbReference>
<dbReference type="InterPro" id="IPR007197">
    <property type="entry name" value="rSAM"/>
</dbReference>
<keyword evidence="7" id="KW-0949">S-adenosyl-L-methionine</keyword>
<evidence type="ECO:0000256" key="6">
    <source>
        <dbReference type="ARBA" id="ARBA00022485"/>
    </source>
</evidence>
<dbReference type="InParanoid" id="A0A1V8T3C6"/>
<dbReference type="PANTHER" id="PTHR22960:SF0">
    <property type="entry name" value="MOLYBDENUM COFACTOR BIOSYNTHESIS PROTEIN 1"/>
    <property type="match status" value="1"/>
</dbReference>
<dbReference type="SUPFAM" id="SSF55040">
    <property type="entry name" value="Molybdenum cofactor biosynthesis protein C, MoaC"/>
    <property type="match status" value="1"/>
</dbReference>
<evidence type="ECO:0000259" key="18">
    <source>
        <dbReference type="PROSITE" id="PS51918"/>
    </source>
</evidence>
<organism evidence="19 20">
    <name type="scientific">Cryoendolithus antarcticus</name>
    <dbReference type="NCBI Taxonomy" id="1507870"/>
    <lineage>
        <taxon>Eukaryota</taxon>
        <taxon>Fungi</taxon>
        <taxon>Dikarya</taxon>
        <taxon>Ascomycota</taxon>
        <taxon>Pezizomycotina</taxon>
        <taxon>Dothideomycetes</taxon>
        <taxon>Dothideomycetidae</taxon>
        <taxon>Cladosporiales</taxon>
        <taxon>Cladosporiaceae</taxon>
        <taxon>Cryoendolithus</taxon>
    </lineage>
</organism>
<comment type="catalytic activity">
    <reaction evidence="1">
        <text>(8S)-3',8-cyclo-7,8-dihydroguanosine 5'-triphosphate = cyclic pyranopterin phosphate + diphosphate</text>
        <dbReference type="Rhea" id="RHEA:49580"/>
        <dbReference type="ChEBI" id="CHEBI:33019"/>
        <dbReference type="ChEBI" id="CHEBI:59648"/>
        <dbReference type="ChEBI" id="CHEBI:131766"/>
        <dbReference type="EC" id="4.6.1.17"/>
    </reaction>
</comment>
<dbReference type="Gene3D" id="3.20.20.70">
    <property type="entry name" value="Aldolase class I"/>
    <property type="match status" value="1"/>
</dbReference>
<dbReference type="GO" id="GO:0006777">
    <property type="term" value="P:Mo-molybdopterin cofactor biosynthetic process"/>
    <property type="evidence" value="ECO:0007669"/>
    <property type="project" value="UniProtKB-KW"/>
</dbReference>
<dbReference type="Pfam" id="PF04055">
    <property type="entry name" value="Radical_SAM"/>
    <property type="match status" value="1"/>
</dbReference>
<dbReference type="GO" id="GO:0061799">
    <property type="term" value="F:cyclic pyranopterin monophosphate synthase activity"/>
    <property type="evidence" value="ECO:0007669"/>
    <property type="project" value="UniProtKB-EC"/>
</dbReference>
<dbReference type="InterPro" id="IPR040064">
    <property type="entry name" value="MoaA-like"/>
</dbReference>
<evidence type="ECO:0000313" key="20">
    <source>
        <dbReference type="Proteomes" id="UP000192596"/>
    </source>
</evidence>
<dbReference type="CDD" id="cd01420">
    <property type="entry name" value="MoaC_PE"/>
    <property type="match status" value="1"/>
</dbReference>
<dbReference type="InterPro" id="IPR023045">
    <property type="entry name" value="MoaC"/>
</dbReference>
<feature type="region of interest" description="Disordered" evidence="17">
    <location>
        <begin position="489"/>
        <end position="512"/>
    </location>
</feature>
<evidence type="ECO:0000313" key="19">
    <source>
        <dbReference type="EMBL" id="OQO05917.1"/>
    </source>
</evidence>
<dbReference type="InterPro" id="IPR006638">
    <property type="entry name" value="Elp3/MiaA/NifB-like_rSAM"/>
</dbReference>
<feature type="compositionally biased region" description="Low complexity" evidence="17">
    <location>
        <begin position="618"/>
        <end position="628"/>
    </location>
</feature>
<dbReference type="HAMAP" id="MF_01224_B">
    <property type="entry name" value="MoaC_B"/>
    <property type="match status" value="1"/>
</dbReference>
<dbReference type="PROSITE" id="PS51918">
    <property type="entry name" value="RADICAL_SAM"/>
    <property type="match status" value="1"/>
</dbReference>
<dbReference type="Pfam" id="PF06463">
    <property type="entry name" value="Mob_synth_C"/>
    <property type="match status" value="1"/>
</dbReference>
<dbReference type="SUPFAM" id="SSF102114">
    <property type="entry name" value="Radical SAM enzymes"/>
    <property type="match status" value="1"/>
</dbReference>
<keyword evidence="6" id="KW-0004">4Fe-4S</keyword>
<dbReference type="STRING" id="1507870.A0A1V8T3C6"/>
<evidence type="ECO:0000256" key="4">
    <source>
        <dbReference type="ARBA" id="ARBA00008484"/>
    </source>
</evidence>
<protein>
    <recommendedName>
        <fullName evidence="18">Radical SAM core domain-containing protein</fullName>
    </recommendedName>
</protein>
<dbReference type="InterPro" id="IPR013785">
    <property type="entry name" value="Aldolase_TIM"/>
</dbReference>
<dbReference type="PANTHER" id="PTHR22960">
    <property type="entry name" value="MOLYBDOPTERIN COFACTOR SYNTHESIS PROTEIN A"/>
    <property type="match status" value="1"/>
</dbReference>
<dbReference type="CDD" id="cd01335">
    <property type="entry name" value="Radical_SAM"/>
    <property type="match status" value="1"/>
</dbReference>
<evidence type="ECO:0000256" key="16">
    <source>
        <dbReference type="ARBA" id="ARBA00048697"/>
    </source>
</evidence>
<evidence type="ECO:0000256" key="2">
    <source>
        <dbReference type="ARBA" id="ARBA00001966"/>
    </source>
</evidence>
<evidence type="ECO:0000256" key="17">
    <source>
        <dbReference type="SAM" id="MobiDB-lite"/>
    </source>
</evidence>
<dbReference type="NCBIfam" id="TIGR02666">
    <property type="entry name" value="moaA"/>
    <property type="match status" value="1"/>
</dbReference>
<feature type="region of interest" description="Disordered" evidence="17">
    <location>
        <begin position="596"/>
        <end position="639"/>
    </location>
</feature>
<dbReference type="UniPathway" id="UPA00344"/>
<comment type="similarity">
    <text evidence="4">In the C-terminal section; belongs to the MoaC family.</text>
</comment>